<organism evidence="1">
    <name type="scientific">marine metagenome</name>
    <dbReference type="NCBI Taxonomy" id="408172"/>
    <lineage>
        <taxon>unclassified sequences</taxon>
        <taxon>metagenomes</taxon>
        <taxon>ecological metagenomes</taxon>
    </lineage>
</organism>
<reference evidence="1" key="1">
    <citation type="submission" date="2018-05" db="EMBL/GenBank/DDBJ databases">
        <authorList>
            <person name="Lanie J.A."/>
            <person name="Ng W.-L."/>
            <person name="Kazmierczak K.M."/>
            <person name="Andrzejewski T.M."/>
            <person name="Davidsen T.M."/>
            <person name="Wayne K.J."/>
            <person name="Tettelin H."/>
            <person name="Glass J.I."/>
            <person name="Rusch D."/>
            <person name="Podicherti R."/>
            <person name="Tsui H.-C.T."/>
            <person name="Winkler M.E."/>
        </authorList>
    </citation>
    <scope>NUCLEOTIDE SEQUENCE</scope>
</reference>
<evidence type="ECO:0000313" key="1">
    <source>
        <dbReference type="EMBL" id="SVB10364.1"/>
    </source>
</evidence>
<sequence length="68" mass="7880">MYIWGMEQKYEVEILDLGPAIDTLKSLANKFRESGDYMYMMEILLIIDEMDSPLLVDLLDAHLVKARA</sequence>
<protein>
    <submittedName>
        <fullName evidence="1">Uncharacterized protein</fullName>
    </submittedName>
</protein>
<dbReference type="EMBL" id="UINC01028777">
    <property type="protein sequence ID" value="SVB10364.1"/>
    <property type="molecule type" value="Genomic_DNA"/>
</dbReference>
<accession>A0A382B9T0</accession>
<name>A0A382B9T0_9ZZZZ</name>
<gene>
    <name evidence="1" type="ORF">METZ01_LOCUS163218</name>
</gene>
<dbReference type="AlphaFoldDB" id="A0A382B9T0"/>
<proteinExistence type="predicted"/>